<dbReference type="RefSeq" id="WP_151652842.1">
    <property type="nucleotide sequence ID" value="NZ_WBVX01000028.1"/>
</dbReference>
<dbReference type="Proteomes" id="UP000481643">
    <property type="component" value="Unassembled WGS sequence"/>
</dbReference>
<dbReference type="EMBL" id="WBVX01000028">
    <property type="protein sequence ID" value="KAB2680244.1"/>
    <property type="molecule type" value="Genomic_DNA"/>
</dbReference>
<dbReference type="Pfam" id="PF07015">
    <property type="entry name" value="VirC1"/>
    <property type="match status" value="1"/>
</dbReference>
<evidence type="ECO:0000313" key="1">
    <source>
        <dbReference type="EMBL" id="KAB2680244.1"/>
    </source>
</evidence>
<protein>
    <submittedName>
        <fullName evidence="1">ParA family protein</fullName>
    </submittedName>
</protein>
<dbReference type="InterPro" id="IPR027417">
    <property type="entry name" value="P-loop_NTPase"/>
</dbReference>
<dbReference type="InterPro" id="IPR050678">
    <property type="entry name" value="DNA_Partitioning_ATPase"/>
</dbReference>
<sequence length="223" mass="23968">MAVVSFMTTKGGGGKTTSAIILASVLAEQGASVCMIDADPNQPLVDWIKNAEHPDTLTVIGDVHEDNIIETIEEQSAKNMFVIVDLEGSANLSTGYALTQSDLILIPLQPSKLDANEAAKTLKFILRQGKNVGRTMPAKVFWARVPAAYVTRTARDIGSQFEDAGISFLKTSLVDREAIRGIVNHGKTLENLTNDLVPSLDKARANAAAFAEEVISSLKETRS</sequence>
<gene>
    <name evidence="1" type="ORF">F9L08_21290</name>
</gene>
<organism evidence="1 2">
    <name type="scientific">Brucella tritici</name>
    <dbReference type="NCBI Taxonomy" id="94626"/>
    <lineage>
        <taxon>Bacteria</taxon>
        <taxon>Pseudomonadati</taxon>
        <taxon>Pseudomonadota</taxon>
        <taxon>Alphaproteobacteria</taxon>
        <taxon>Hyphomicrobiales</taxon>
        <taxon>Brucellaceae</taxon>
        <taxon>Brucella/Ochrobactrum group</taxon>
        <taxon>Brucella</taxon>
    </lineage>
</organism>
<dbReference type="CDD" id="cd02042">
    <property type="entry name" value="ParAB_family"/>
    <property type="match status" value="1"/>
</dbReference>
<evidence type="ECO:0000313" key="2">
    <source>
        <dbReference type="Proteomes" id="UP000481643"/>
    </source>
</evidence>
<dbReference type="PANTHER" id="PTHR13696:SF96">
    <property type="entry name" value="COBQ_COBB_MIND_PARA NUCLEOTIDE BINDING DOMAIN-CONTAINING PROTEIN"/>
    <property type="match status" value="1"/>
</dbReference>
<dbReference type="AlphaFoldDB" id="A0A6L3YAB8"/>
<dbReference type="PANTHER" id="PTHR13696">
    <property type="entry name" value="P-LOOP CONTAINING NUCLEOSIDE TRIPHOSPHATE HYDROLASE"/>
    <property type="match status" value="1"/>
</dbReference>
<accession>A0A6L3YAB8</accession>
<dbReference type="PIRSF" id="PIRSF009320">
    <property type="entry name" value="Nuc_binding_HP_1000"/>
    <property type="match status" value="1"/>
</dbReference>
<dbReference type="Gene3D" id="3.40.50.300">
    <property type="entry name" value="P-loop containing nucleotide triphosphate hydrolases"/>
    <property type="match status" value="1"/>
</dbReference>
<dbReference type="InterPro" id="IPR009744">
    <property type="entry name" value="VirC1"/>
</dbReference>
<proteinExistence type="predicted"/>
<reference evidence="1 2" key="1">
    <citation type="submission" date="2019-09" db="EMBL/GenBank/DDBJ databases">
        <title>Taxonomic organization of the family Brucellaceae based on a phylogenomic approach.</title>
        <authorList>
            <person name="Leclercq S."/>
            <person name="Cloeckaert A."/>
            <person name="Zygmunt M.S."/>
        </authorList>
    </citation>
    <scope>NUCLEOTIDE SEQUENCE [LARGE SCALE GENOMIC DNA]</scope>
    <source>
        <strain evidence="1 2">WS1830</strain>
    </source>
</reference>
<comment type="caution">
    <text evidence="1">The sequence shown here is derived from an EMBL/GenBank/DDBJ whole genome shotgun (WGS) entry which is preliminary data.</text>
</comment>
<name>A0A6L3YAB8_9HYPH</name>
<dbReference type="SUPFAM" id="SSF52540">
    <property type="entry name" value="P-loop containing nucleoside triphosphate hydrolases"/>
    <property type="match status" value="1"/>
</dbReference>